<dbReference type="Proteomes" id="UP000694844">
    <property type="component" value="Chromosome 3"/>
</dbReference>
<evidence type="ECO:0000313" key="2">
    <source>
        <dbReference type="Proteomes" id="UP000694844"/>
    </source>
</evidence>
<dbReference type="KEGG" id="cvn:111125895"/>
<name>A0A8B8DCJ5_CRAVI</name>
<dbReference type="RefSeq" id="XP_022325827.1">
    <property type="nucleotide sequence ID" value="XM_022470119.1"/>
</dbReference>
<dbReference type="OrthoDB" id="274765at2759"/>
<organism evidence="2 3">
    <name type="scientific">Crassostrea virginica</name>
    <name type="common">Eastern oyster</name>
    <dbReference type="NCBI Taxonomy" id="6565"/>
    <lineage>
        <taxon>Eukaryota</taxon>
        <taxon>Metazoa</taxon>
        <taxon>Spiralia</taxon>
        <taxon>Lophotrochozoa</taxon>
        <taxon>Mollusca</taxon>
        <taxon>Bivalvia</taxon>
        <taxon>Autobranchia</taxon>
        <taxon>Pteriomorphia</taxon>
        <taxon>Ostreida</taxon>
        <taxon>Ostreoidea</taxon>
        <taxon>Ostreidae</taxon>
        <taxon>Crassostrea</taxon>
    </lineage>
</organism>
<protein>
    <submittedName>
        <fullName evidence="3">Uncharacterized protein LOC111125895</fullName>
    </submittedName>
</protein>
<dbReference type="AlphaFoldDB" id="A0A8B8DCJ5"/>
<dbReference type="Pfam" id="PF17653">
    <property type="entry name" value="DUF5522"/>
    <property type="match status" value="1"/>
</dbReference>
<gene>
    <name evidence="3" type="primary">LOC111125895</name>
</gene>
<evidence type="ECO:0000313" key="3">
    <source>
        <dbReference type="RefSeq" id="XP_022325827.1"/>
    </source>
</evidence>
<feature type="compositionally biased region" description="Polar residues" evidence="1">
    <location>
        <begin position="50"/>
        <end position="63"/>
    </location>
</feature>
<dbReference type="PANTHER" id="PTHR21037">
    <property type="entry name" value="39S RIBOSOMAL PROTEIN L14, MITOCHONDRIAL"/>
    <property type="match status" value="1"/>
</dbReference>
<dbReference type="InterPro" id="IPR040807">
    <property type="entry name" value="DUF5522"/>
</dbReference>
<dbReference type="GeneID" id="111125895"/>
<evidence type="ECO:0000256" key="1">
    <source>
        <dbReference type="SAM" id="MobiDB-lite"/>
    </source>
</evidence>
<accession>A0A8B8DCJ5</accession>
<reference evidence="3" key="1">
    <citation type="submission" date="2025-08" db="UniProtKB">
        <authorList>
            <consortium name="RefSeq"/>
        </authorList>
    </citation>
    <scope>IDENTIFICATION</scope>
    <source>
        <tissue evidence="3">Whole sample</tissue>
    </source>
</reference>
<dbReference type="PANTHER" id="PTHR21037:SF2">
    <property type="entry name" value="SIMILAR TO NOVEL PROTEIN"/>
    <property type="match status" value="1"/>
</dbReference>
<feature type="region of interest" description="Disordered" evidence="1">
    <location>
        <begin position="46"/>
        <end position="65"/>
    </location>
</feature>
<proteinExistence type="predicted"/>
<keyword evidence="2" id="KW-1185">Reference proteome</keyword>
<sequence length="153" mass="17980">MNMRILKRLYQPATLQRNLTKLFTYKYLTTYSVLNVLHRRMHMSDDNGRLSKTVSSQRSVQTDNKSEGEAWEAMVDYSKLSDIEIKIHQKHVAANRSGKLYYVDPNTGYQVMTRHAHLERGECCGNECRHCPYGRKNVPEEKRKKKFNSAFYV</sequence>